<evidence type="ECO:0000259" key="11">
    <source>
        <dbReference type="Pfam" id="PF07885"/>
    </source>
</evidence>
<keyword evidence="3 9" id="KW-0812">Transmembrane</keyword>
<reference evidence="12" key="4">
    <citation type="submission" date="2025-09" db="UniProtKB">
        <authorList>
            <consortium name="Ensembl"/>
        </authorList>
    </citation>
    <scope>IDENTIFICATION</scope>
</reference>
<dbReference type="SUPFAM" id="SSF81324">
    <property type="entry name" value="Voltage-gated potassium channels"/>
    <property type="match status" value="2"/>
</dbReference>
<evidence type="ECO:0000256" key="5">
    <source>
        <dbReference type="ARBA" id="ARBA00022989"/>
    </source>
</evidence>
<feature type="domain" description="Potassium channel" evidence="11">
    <location>
        <begin position="186"/>
        <end position="225"/>
    </location>
</feature>
<evidence type="ECO:0000256" key="7">
    <source>
        <dbReference type="ARBA" id="ARBA00023136"/>
    </source>
</evidence>
<feature type="domain" description="Potassium channel" evidence="11">
    <location>
        <begin position="86"/>
        <end position="150"/>
    </location>
</feature>
<keyword evidence="7 10" id="KW-0472">Membrane</keyword>
<dbReference type="Bgee" id="ENSELUG00000012615">
    <property type="expression patterns" value="Expressed in ovary"/>
</dbReference>
<feature type="transmembrane region" description="Helical" evidence="10">
    <location>
        <begin position="134"/>
        <end position="154"/>
    </location>
</feature>
<evidence type="ECO:0000256" key="2">
    <source>
        <dbReference type="ARBA" id="ARBA00022448"/>
    </source>
</evidence>
<evidence type="ECO:0000313" key="13">
    <source>
        <dbReference type="Proteomes" id="UP000265140"/>
    </source>
</evidence>
<dbReference type="Gene3D" id="1.10.287.70">
    <property type="match status" value="1"/>
</dbReference>
<feature type="transmembrane region" description="Helical" evidence="10">
    <location>
        <begin position="16"/>
        <end position="38"/>
    </location>
</feature>
<reference evidence="12" key="2">
    <citation type="submission" date="2020-02" db="EMBL/GenBank/DDBJ databases">
        <title>Esox lucius (northern pike) genome, fEsoLuc1, primary haplotype.</title>
        <authorList>
            <person name="Myers G."/>
            <person name="Karagic N."/>
            <person name="Meyer A."/>
            <person name="Pippel M."/>
            <person name="Reichard M."/>
            <person name="Winkler S."/>
            <person name="Tracey A."/>
            <person name="Sims Y."/>
            <person name="Howe K."/>
            <person name="Rhie A."/>
            <person name="Formenti G."/>
            <person name="Durbin R."/>
            <person name="Fedrigo O."/>
            <person name="Jarvis E.D."/>
        </authorList>
    </citation>
    <scope>NUCLEOTIDE SEQUENCE [LARGE SCALE GENOMIC DNA]</scope>
</reference>
<dbReference type="AlphaFoldDB" id="A0A3P8ZZ29"/>
<evidence type="ECO:0000313" key="12">
    <source>
        <dbReference type="Ensembl" id="ENSELUP00000034150.3"/>
    </source>
</evidence>
<dbReference type="PRINTS" id="PR01333">
    <property type="entry name" value="2POREKCHANEL"/>
</dbReference>
<evidence type="ECO:0000256" key="1">
    <source>
        <dbReference type="ARBA" id="ARBA00004141"/>
    </source>
</evidence>
<dbReference type="GO" id="GO:0005886">
    <property type="term" value="C:plasma membrane"/>
    <property type="evidence" value="ECO:0007669"/>
    <property type="project" value="TreeGrafter"/>
</dbReference>
<dbReference type="InParanoid" id="A0A3P8ZZ29"/>
<feature type="transmembrane region" description="Helical" evidence="10">
    <location>
        <begin position="174"/>
        <end position="197"/>
    </location>
</feature>
<evidence type="ECO:0000256" key="8">
    <source>
        <dbReference type="ARBA" id="ARBA00023303"/>
    </source>
</evidence>
<evidence type="ECO:0000256" key="10">
    <source>
        <dbReference type="SAM" id="Phobius"/>
    </source>
</evidence>
<accession>A0A3P8ZZ29</accession>
<keyword evidence="2 9" id="KW-0813">Transport</keyword>
<evidence type="ECO:0000256" key="9">
    <source>
        <dbReference type="RuleBase" id="RU003857"/>
    </source>
</evidence>
<dbReference type="OMA" id="TYWGLPY"/>
<dbReference type="GeneTree" id="ENSGT00940000155293"/>
<dbReference type="GO" id="GO:0015271">
    <property type="term" value="F:outward rectifier potassium channel activity"/>
    <property type="evidence" value="ECO:0007669"/>
    <property type="project" value="TreeGrafter"/>
</dbReference>
<proteinExistence type="inferred from homology"/>
<keyword evidence="6 9" id="KW-0406">Ion transport</keyword>
<reference evidence="12" key="3">
    <citation type="submission" date="2025-08" db="UniProtKB">
        <authorList>
            <consortium name="Ensembl"/>
        </authorList>
    </citation>
    <scope>IDENTIFICATION</scope>
</reference>
<dbReference type="Pfam" id="PF07885">
    <property type="entry name" value="Ion_trans_2"/>
    <property type="match status" value="2"/>
</dbReference>
<keyword evidence="8 9" id="KW-0407">Ion channel</keyword>
<dbReference type="InterPro" id="IPR013099">
    <property type="entry name" value="K_chnl_dom"/>
</dbReference>
<dbReference type="Ensembl" id="ENSELUT00000020643.3">
    <property type="protein sequence ID" value="ENSELUP00000034150.3"/>
    <property type="gene ID" value="ENSELUG00000012615.3"/>
</dbReference>
<dbReference type="Proteomes" id="UP000265140">
    <property type="component" value="Chromosome 24"/>
</dbReference>
<keyword evidence="4" id="KW-0630">Potassium</keyword>
<dbReference type="STRING" id="8010.ENSELUP00000034150"/>
<evidence type="ECO:0000256" key="4">
    <source>
        <dbReference type="ARBA" id="ARBA00022958"/>
    </source>
</evidence>
<sequence length="300" mass="33943">MVLWVESFQRFCQSHAFWFLLLVYVLFTIFGSLLFMAIEQPQGNQFQAQVLEVRRRFLRENRCVQEGGLDIFLKKVYANGYRNVAILHAGENKWSWDFTSSVFFVVNILATSGYSDSNPLTDGAKLFCVFYSLLGIPLTLFVLSCLSDLLLPVVTRGPVRHLQTHWGLPRRQAALLHVSLLGLVMVMVLLLLPAVILCYLVPGWIFLDALFFCVMTLSTVGEGNYLLGREHSEEAQEGLEFFTTCESRRSGVGGQFDFSPGFFWCPFQTFGNRNESGIDPNTVGPPDKLYTFLPPLVPLL</sequence>
<evidence type="ECO:0000256" key="6">
    <source>
        <dbReference type="ARBA" id="ARBA00023065"/>
    </source>
</evidence>
<name>A0A3P8ZZ29_ESOLU</name>
<evidence type="ECO:0000256" key="3">
    <source>
        <dbReference type="ARBA" id="ARBA00022692"/>
    </source>
</evidence>
<keyword evidence="13" id="KW-1185">Reference proteome</keyword>
<dbReference type="GO" id="GO:0030322">
    <property type="term" value="P:stabilization of membrane potential"/>
    <property type="evidence" value="ECO:0007669"/>
    <property type="project" value="TreeGrafter"/>
</dbReference>
<comment type="subcellular location">
    <subcellularLocation>
        <location evidence="1">Membrane</location>
        <topology evidence="1">Multi-pass membrane protein</topology>
    </subcellularLocation>
</comment>
<dbReference type="InterPro" id="IPR003280">
    <property type="entry name" value="2pore_dom_K_chnl"/>
</dbReference>
<dbReference type="PANTHER" id="PTHR11003">
    <property type="entry name" value="POTASSIUM CHANNEL, SUBFAMILY K"/>
    <property type="match status" value="1"/>
</dbReference>
<dbReference type="PANTHER" id="PTHR11003:SF249">
    <property type="entry name" value="TWO PORE POTASSIUM CHANNEL PROTEIN SUP-9"/>
    <property type="match status" value="1"/>
</dbReference>
<dbReference type="GO" id="GO:0022841">
    <property type="term" value="F:potassium ion leak channel activity"/>
    <property type="evidence" value="ECO:0007669"/>
    <property type="project" value="TreeGrafter"/>
</dbReference>
<reference evidence="13" key="1">
    <citation type="journal article" date="2014" name="PLoS ONE">
        <title>The genome and linkage map of the northern pike (Esox lucius): conserved synteny revealed between the salmonid sister group and the Neoteleostei.</title>
        <authorList>
            <person name="Rondeau E.B."/>
            <person name="Minkley D.R."/>
            <person name="Leong J.S."/>
            <person name="Messmer A.M."/>
            <person name="Jantzen J.R."/>
            <person name="von Schalburg K.R."/>
            <person name="Lemon C."/>
            <person name="Bird N.H."/>
            <person name="Koop B.F."/>
        </authorList>
    </citation>
    <scope>NUCLEOTIDE SEQUENCE</scope>
</reference>
<comment type="similarity">
    <text evidence="9">Belongs to the two pore domain potassium channel (TC 1.A.1.8) family.</text>
</comment>
<keyword evidence="5 10" id="KW-1133">Transmembrane helix</keyword>
<protein>
    <submittedName>
        <fullName evidence="12">Potassium channel, subfamily K, member 7</fullName>
    </submittedName>
</protein>
<organism evidence="12 13">
    <name type="scientific">Esox lucius</name>
    <name type="common">Northern pike</name>
    <dbReference type="NCBI Taxonomy" id="8010"/>
    <lineage>
        <taxon>Eukaryota</taxon>
        <taxon>Metazoa</taxon>
        <taxon>Chordata</taxon>
        <taxon>Craniata</taxon>
        <taxon>Vertebrata</taxon>
        <taxon>Euteleostomi</taxon>
        <taxon>Actinopterygii</taxon>
        <taxon>Neopterygii</taxon>
        <taxon>Teleostei</taxon>
        <taxon>Protacanthopterygii</taxon>
        <taxon>Esociformes</taxon>
        <taxon>Esocidae</taxon>
        <taxon>Esox</taxon>
    </lineage>
</organism>
<dbReference type="OrthoDB" id="297496at2759"/>